<name>A0A8D9BWZ0_9HEMI</name>
<sequence>MFLEWVVEYSLLGKPEMGENLEKYTIFSLGSRNIIVVLGERNPKMPKTCQVRGQVFEIFRKKDFRIRRFYRARPLAIVVCTQERCKDAQEIMGLGDMRLGRKI</sequence>
<dbReference type="EMBL" id="HBUF01677754">
    <property type="protein sequence ID" value="CAG6791746.1"/>
    <property type="molecule type" value="Transcribed_RNA"/>
</dbReference>
<evidence type="ECO:0000313" key="1">
    <source>
        <dbReference type="EMBL" id="CAG6791746.1"/>
    </source>
</evidence>
<organism evidence="1">
    <name type="scientific">Cacopsylla melanoneura</name>
    <dbReference type="NCBI Taxonomy" id="428564"/>
    <lineage>
        <taxon>Eukaryota</taxon>
        <taxon>Metazoa</taxon>
        <taxon>Ecdysozoa</taxon>
        <taxon>Arthropoda</taxon>
        <taxon>Hexapoda</taxon>
        <taxon>Insecta</taxon>
        <taxon>Pterygota</taxon>
        <taxon>Neoptera</taxon>
        <taxon>Paraneoptera</taxon>
        <taxon>Hemiptera</taxon>
        <taxon>Sternorrhyncha</taxon>
        <taxon>Psylloidea</taxon>
        <taxon>Psyllidae</taxon>
        <taxon>Psyllinae</taxon>
        <taxon>Cacopsylla</taxon>
    </lineage>
</organism>
<protein>
    <submittedName>
        <fullName evidence="1">Uncharacterized protein</fullName>
    </submittedName>
</protein>
<dbReference type="AlphaFoldDB" id="A0A8D9BWZ0"/>
<accession>A0A8D9BWZ0</accession>
<reference evidence="1" key="1">
    <citation type="submission" date="2021-05" db="EMBL/GenBank/DDBJ databases">
        <authorList>
            <person name="Alioto T."/>
            <person name="Alioto T."/>
            <person name="Gomez Garrido J."/>
        </authorList>
    </citation>
    <scope>NUCLEOTIDE SEQUENCE</scope>
</reference>
<proteinExistence type="predicted"/>